<evidence type="ECO:0000256" key="2">
    <source>
        <dbReference type="SAM" id="MobiDB-lite"/>
    </source>
</evidence>
<evidence type="ECO:0000256" key="1">
    <source>
        <dbReference type="HAMAP-Rule" id="MF_02088"/>
    </source>
</evidence>
<accession>A0A7W5TTJ6</accession>
<keyword evidence="1" id="KW-0812">Transmembrane</keyword>
<dbReference type="GO" id="GO:0022857">
    <property type="term" value="F:transmembrane transporter activity"/>
    <property type="evidence" value="ECO:0007669"/>
    <property type="project" value="UniProtKB-UniRule"/>
</dbReference>
<dbReference type="Proteomes" id="UP000547528">
    <property type="component" value="Unassembled WGS sequence"/>
</dbReference>
<evidence type="ECO:0000313" key="3">
    <source>
        <dbReference type="EMBL" id="MBB3668412.1"/>
    </source>
</evidence>
<dbReference type="AlphaFoldDB" id="A0A7W5TTJ6"/>
<feature type="transmembrane region" description="Helical" evidence="1">
    <location>
        <begin position="73"/>
        <end position="95"/>
    </location>
</feature>
<dbReference type="Pfam" id="PF02592">
    <property type="entry name" value="Vut_1"/>
    <property type="match status" value="1"/>
</dbReference>
<feature type="transmembrane region" description="Helical" evidence="1">
    <location>
        <begin position="150"/>
        <end position="175"/>
    </location>
</feature>
<evidence type="ECO:0000313" key="4">
    <source>
        <dbReference type="Proteomes" id="UP000547528"/>
    </source>
</evidence>
<feature type="region of interest" description="Disordered" evidence="2">
    <location>
        <begin position="1"/>
        <end position="37"/>
    </location>
</feature>
<name>A0A7W5TTJ6_9MICC</name>
<dbReference type="PANTHER" id="PTHR34300">
    <property type="entry name" value="QUEUOSINE PRECURSOR TRANSPORTER-RELATED"/>
    <property type="match status" value="1"/>
</dbReference>
<comment type="function">
    <text evidence="1">Involved in the import of queuosine (Q) precursors, required for Q precursor salvage.</text>
</comment>
<keyword evidence="1" id="KW-0813">Transport</keyword>
<comment type="subcellular location">
    <subcellularLocation>
        <location evidence="1">Cell membrane</location>
        <topology evidence="1">Multi-pass membrane protein</topology>
    </subcellularLocation>
</comment>
<dbReference type="RefSeq" id="WP_183358813.1">
    <property type="nucleotide sequence ID" value="NZ_BAABKR010000001.1"/>
</dbReference>
<dbReference type="GO" id="GO:0005886">
    <property type="term" value="C:plasma membrane"/>
    <property type="evidence" value="ECO:0007669"/>
    <property type="project" value="UniProtKB-SubCell"/>
</dbReference>
<comment type="similarity">
    <text evidence="1">Belongs to the vitamin uptake transporter (VUT/ECF) (TC 2.A.88) family. Q precursor transporter subfamily.</text>
</comment>
<dbReference type="InterPro" id="IPR003744">
    <property type="entry name" value="YhhQ"/>
</dbReference>
<keyword evidence="1" id="KW-1003">Cell membrane</keyword>
<gene>
    <name evidence="3" type="ORF">FHX47_002047</name>
</gene>
<sequence length="267" mass="28842">MTYPENDSGRGSAAAAADPGQNHNPGTTPNTAGSPTRTTVFAQTGSQFYAVLVALLTAFYLISNIAATKQMDFGGWVVDGGVFLFPLTYLLGGVISEVYGFRAALRAVLVGFTVMIIGAVVFGLVTISPAVSDSYNQEAFEAIFGWDGMYVRILIASSLAFLAGQLMNSFVIVWVKRRFGESNLWARITSSTVFGQILDTALFGVIAFTAVFGLEQLMDAAEFASYVVFGVIYKTAVELILLPVTYLVVRTLKRREPSYTSARSNLR</sequence>
<dbReference type="HAMAP" id="MF_02088">
    <property type="entry name" value="Q_prec_transport"/>
    <property type="match status" value="1"/>
</dbReference>
<keyword evidence="4" id="KW-1185">Reference proteome</keyword>
<dbReference type="EMBL" id="JACIBT010000018">
    <property type="protein sequence ID" value="MBB3668412.1"/>
    <property type="molecule type" value="Genomic_DNA"/>
</dbReference>
<dbReference type="PANTHER" id="PTHR34300:SF2">
    <property type="entry name" value="QUEUOSINE PRECURSOR TRANSPORTER-RELATED"/>
    <property type="match status" value="1"/>
</dbReference>
<feature type="transmembrane region" description="Helical" evidence="1">
    <location>
        <begin position="107"/>
        <end position="130"/>
    </location>
</feature>
<feature type="transmembrane region" description="Helical" evidence="1">
    <location>
        <begin position="196"/>
        <end position="214"/>
    </location>
</feature>
<protein>
    <recommendedName>
        <fullName evidence="1">Probable queuosine precursor transporter</fullName>
        <shortName evidence="1">Q precursor transporter</shortName>
    </recommendedName>
</protein>
<feature type="compositionally biased region" description="Polar residues" evidence="2">
    <location>
        <begin position="21"/>
        <end position="37"/>
    </location>
</feature>
<dbReference type="NCBIfam" id="TIGR00697">
    <property type="entry name" value="queuosine precursor transporter"/>
    <property type="match status" value="1"/>
</dbReference>
<proteinExistence type="inferred from homology"/>
<keyword evidence="1" id="KW-1133">Transmembrane helix</keyword>
<reference evidence="3 4" key="1">
    <citation type="submission" date="2020-08" db="EMBL/GenBank/DDBJ databases">
        <title>Sequencing the genomes of 1000 actinobacteria strains.</title>
        <authorList>
            <person name="Klenk H.-P."/>
        </authorList>
    </citation>
    <scope>NUCLEOTIDE SEQUENCE [LARGE SCALE GENOMIC DNA]</scope>
    <source>
        <strain evidence="3 4">DSM 28238</strain>
    </source>
</reference>
<feature type="transmembrane region" description="Helical" evidence="1">
    <location>
        <begin position="48"/>
        <end position="67"/>
    </location>
</feature>
<comment type="caution">
    <text evidence="3">The sequence shown here is derived from an EMBL/GenBank/DDBJ whole genome shotgun (WGS) entry which is preliminary data.</text>
</comment>
<feature type="transmembrane region" description="Helical" evidence="1">
    <location>
        <begin position="226"/>
        <end position="249"/>
    </location>
</feature>
<organism evidence="3 4">
    <name type="scientific">Garicola koreensis</name>
    <dbReference type="NCBI Taxonomy" id="1262554"/>
    <lineage>
        <taxon>Bacteria</taxon>
        <taxon>Bacillati</taxon>
        <taxon>Actinomycetota</taxon>
        <taxon>Actinomycetes</taxon>
        <taxon>Micrococcales</taxon>
        <taxon>Micrococcaceae</taxon>
        <taxon>Garicola</taxon>
    </lineage>
</organism>
<keyword evidence="1" id="KW-0472">Membrane</keyword>